<keyword evidence="4 10" id="KW-1133">Transmembrane helix</keyword>
<evidence type="ECO:0000313" key="14">
    <source>
        <dbReference type="Proteomes" id="UP000054248"/>
    </source>
</evidence>
<evidence type="ECO:0000256" key="8">
    <source>
        <dbReference type="ARBA" id="ARBA00023315"/>
    </source>
</evidence>
<dbReference type="InterPro" id="IPR001594">
    <property type="entry name" value="Palmitoyltrfase_DHHC"/>
</dbReference>
<gene>
    <name evidence="13" type="ORF">M407DRAFT_21042</name>
</gene>
<evidence type="ECO:0000259" key="12">
    <source>
        <dbReference type="Pfam" id="PF01529"/>
    </source>
</evidence>
<reference evidence="14" key="2">
    <citation type="submission" date="2015-01" db="EMBL/GenBank/DDBJ databases">
        <title>Evolutionary Origins and Diversification of the Mycorrhizal Mutualists.</title>
        <authorList>
            <consortium name="DOE Joint Genome Institute"/>
            <consortium name="Mycorrhizal Genomics Consortium"/>
            <person name="Kohler A."/>
            <person name="Kuo A."/>
            <person name="Nagy L.G."/>
            <person name="Floudas D."/>
            <person name="Copeland A."/>
            <person name="Barry K.W."/>
            <person name="Cichocki N."/>
            <person name="Veneault-Fourrey C."/>
            <person name="LaButti K."/>
            <person name="Lindquist E.A."/>
            <person name="Lipzen A."/>
            <person name="Lundell T."/>
            <person name="Morin E."/>
            <person name="Murat C."/>
            <person name="Riley R."/>
            <person name="Ohm R."/>
            <person name="Sun H."/>
            <person name="Tunlid A."/>
            <person name="Henrissat B."/>
            <person name="Grigoriev I.V."/>
            <person name="Hibbett D.S."/>
            <person name="Martin F."/>
        </authorList>
    </citation>
    <scope>NUCLEOTIDE SEQUENCE [LARGE SCALE GENOMIC DNA]</scope>
    <source>
        <strain evidence="14">MUT 4182</strain>
    </source>
</reference>
<dbReference type="OrthoDB" id="9909019at2759"/>
<name>A0A0C3L7G1_9AGAM</name>
<feature type="region of interest" description="Disordered" evidence="11">
    <location>
        <begin position="319"/>
        <end position="381"/>
    </location>
</feature>
<evidence type="ECO:0000313" key="13">
    <source>
        <dbReference type="EMBL" id="KIO29793.1"/>
    </source>
</evidence>
<dbReference type="EC" id="2.3.1.225" evidence="10"/>
<sequence length="466" mass="52349">MSASNTMMNLKPLLSFELQPPFTLGRRSPPTGSGDDYSPTDMYDDAPGVNGAKKRGWIAYIPTYVALALIIGPHIPLFITLVRYYLPRSRTLFLVHLSVTYTLTFITLTCFLVVIARDPGPVDGVKAQTLEDGRFQEPSAEEDEEDDSDGEDISLAEALMKPSTSNQPWMGNGERRWCQKCWAPKPERTHHCSECGRCVLKMDHHCPWLGAKCIGHRTYSSFVHLLFNITLLCLYSFGLTIPPIRSYLSLTTIIDESDWTPYLVILLALLTFVFSLTIGSFWGYHVYLISTNQTTLEQLTPFLILRHIPPLPIQVPISHSPVSPPQRQRPDSPYFFPSPPPDRTSFSESSSSVSKHTDPSQASTSNPTTTAHQLPQSGRVQEHLLSSAQRRRIRYAARKIRLYDLGSTSQNWGEVCGGGRKSGRGWKWWLNLILCGGKGKGDGYTFEFNPVAKRQLDRLAEELTKL</sequence>
<comment type="catalytic activity">
    <reaction evidence="9 10">
        <text>L-cysteinyl-[protein] + hexadecanoyl-CoA = S-hexadecanoyl-L-cysteinyl-[protein] + CoA</text>
        <dbReference type="Rhea" id="RHEA:36683"/>
        <dbReference type="Rhea" id="RHEA-COMP:10131"/>
        <dbReference type="Rhea" id="RHEA-COMP:11032"/>
        <dbReference type="ChEBI" id="CHEBI:29950"/>
        <dbReference type="ChEBI" id="CHEBI:57287"/>
        <dbReference type="ChEBI" id="CHEBI:57379"/>
        <dbReference type="ChEBI" id="CHEBI:74151"/>
        <dbReference type="EC" id="2.3.1.225"/>
    </reaction>
</comment>
<keyword evidence="5 10" id="KW-0472">Membrane</keyword>
<evidence type="ECO:0000256" key="4">
    <source>
        <dbReference type="ARBA" id="ARBA00022989"/>
    </source>
</evidence>
<proteinExistence type="inferred from homology"/>
<evidence type="ECO:0000256" key="9">
    <source>
        <dbReference type="ARBA" id="ARBA00048048"/>
    </source>
</evidence>
<dbReference type="PANTHER" id="PTHR12246">
    <property type="entry name" value="PALMITOYLTRANSFERASE ZDHHC16"/>
    <property type="match status" value="1"/>
</dbReference>
<feature type="compositionally biased region" description="Polar residues" evidence="11">
    <location>
        <begin position="359"/>
        <end position="381"/>
    </location>
</feature>
<feature type="domain" description="Palmitoyltransferase DHHC" evidence="12">
    <location>
        <begin position="173"/>
        <end position="299"/>
    </location>
</feature>
<dbReference type="GO" id="GO:0016020">
    <property type="term" value="C:membrane"/>
    <property type="evidence" value="ECO:0007669"/>
    <property type="project" value="UniProtKB-SubCell"/>
</dbReference>
<protein>
    <recommendedName>
        <fullName evidence="10">Palmitoyltransferase</fullName>
        <ecNumber evidence="10">2.3.1.225</ecNumber>
    </recommendedName>
</protein>
<keyword evidence="6" id="KW-0564">Palmitate</keyword>
<dbReference type="Pfam" id="PF01529">
    <property type="entry name" value="DHHC"/>
    <property type="match status" value="1"/>
</dbReference>
<feature type="transmembrane region" description="Helical" evidence="10">
    <location>
        <begin position="63"/>
        <end position="86"/>
    </location>
</feature>
<dbReference type="PROSITE" id="PS50216">
    <property type="entry name" value="DHHC"/>
    <property type="match status" value="1"/>
</dbReference>
<keyword evidence="8 10" id="KW-0012">Acyltransferase</keyword>
<dbReference type="Proteomes" id="UP000054248">
    <property type="component" value="Unassembled WGS sequence"/>
</dbReference>
<comment type="similarity">
    <text evidence="10">Belongs to the DHHC palmitoyltransferase family.</text>
</comment>
<evidence type="ECO:0000256" key="2">
    <source>
        <dbReference type="ARBA" id="ARBA00022679"/>
    </source>
</evidence>
<evidence type="ECO:0000256" key="11">
    <source>
        <dbReference type="SAM" id="MobiDB-lite"/>
    </source>
</evidence>
<dbReference type="GO" id="GO:0019706">
    <property type="term" value="F:protein-cysteine S-palmitoyltransferase activity"/>
    <property type="evidence" value="ECO:0007669"/>
    <property type="project" value="UniProtKB-EC"/>
</dbReference>
<evidence type="ECO:0000256" key="6">
    <source>
        <dbReference type="ARBA" id="ARBA00023139"/>
    </source>
</evidence>
<feature type="transmembrane region" description="Helical" evidence="10">
    <location>
        <begin position="92"/>
        <end position="116"/>
    </location>
</feature>
<comment type="subcellular location">
    <subcellularLocation>
        <location evidence="1">Membrane</location>
        <topology evidence="1">Multi-pass membrane protein</topology>
    </subcellularLocation>
</comment>
<reference evidence="13 14" key="1">
    <citation type="submission" date="2014-04" db="EMBL/GenBank/DDBJ databases">
        <authorList>
            <consortium name="DOE Joint Genome Institute"/>
            <person name="Kuo A."/>
            <person name="Girlanda M."/>
            <person name="Perotto S."/>
            <person name="Kohler A."/>
            <person name="Nagy L.G."/>
            <person name="Floudas D."/>
            <person name="Copeland A."/>
            <person name="Barry K.W."/>
            <person name="Cichocki N."/>
            <person name="Veneault-Fourrey C."/>
            <person name="LaButti K."/>
            <person name="Lindquist E.A."/>
            <person name="Lipzen A."/>
            <person name="Lundell T."/>
            <person name="Morin E."/>
            <person name="Murat C."/>
            <person name="Sun H."/>
            <person name="Tunlid A."/>
            <person name="Henrissat B."/>
            <person name="Grigoriev I.V."/>
            <person name="Hibbett D.S."/>
            <person name="Martin F."/>
            <person name="Nordberg H.P."/>
            <person name="Cantor M.N."/>
            <person name="Hua S.X."/>
        </authorList>
    </citation>
    <scope>NUCLEOTIDE SEQUENCE [LARGE SCALE GENOMIC DNA]</scope>
    <source>
        <strain evidence="13 14">MUT 4182</strain>
    </source>
</reference>
<dbReference type="EMBL" id="KN822978">
    <property type="protein sequence ID" value="KIO29793.1"/>
    <property type="molecule type" value="Genomic_DNA"/>
</dbReference>
<evidence type="ECO:0000256" key="1">
    <source>
        <dbReference type="ARBA" id="ARBA00004141"/>
    </source>
</evidence>
<dbReference type="AlphaFoldDB" id="A0A0C3L7G1"/>
<keyword evidence="14" id="KW-1185">Reference proteome</keyword>
<keyword evidence="7" id="KW-0449">Lipoprotein</keyword>
<feature type="transmembrane region" description="Helical" evidence="10">
    <location>
        <begin position="222"/>
        <end position="242"/>
    </location>
</feature>
<organism evidence="13 14">
    <name type="scientific">Tulasnella calospora MUT 4182</name>
    <dbReference type="NCBI Taxonomy" id="1051891"/>
    <lineage>
        <taxon>Eukaryota</taxon>
        <taxon>Fungi</taxon>
        <taxon>Dikarya</taxon>
        <taxon>Basidiomycota</taxon>
        <taxon>Agaricomycotina</taxon>
        <taxon>Agaricomycetes</taxon>
        <taxon>Cantharellales</taxon>
        <taxon>Tulasnellaceae</taxon>
        <taxon>Tulasnella</taxon>
    </lineage>
</organism>
<keyword evidence="3 10" id="KW-0812">Transmembrane</keyword>
<feature type="region of interest" description="Disordered" evidence="11">
    <location>
        <begin position="126"/>
        <end position="148"/>
    </location>
</feature>
<feature type="region of interest" description="Disordered" evidence="11">
    <location>
        <begin position="20"/>
        <end position="42"/>
    </location>
</feature>
<dbReference type="InterPro" id="IPR039859">
    <property type="entry name" value="PFA4/ZDH16/20/ERF2-like"/>
</dbReference>
<dbReference type="STRING" id="1051891.A0A0C3L7G1"/>
<accession>A0A0C3L7G1</accession>
<keyword evidence="2 10" id="KW-0808">Transferase</keyword>
<dbReference type="HOGENOM" id="CLU_037348_0_0_1"/>
<evidence type="ECO:0000256" key="10">
    <source>
        <dbReference type="RuleBase" id="RU079119"/>
    </source>
</evidence>
<evidence type="ECO:0000256" key="7">
    <source>
        <dbReference type="ARBA" id="ARBA00023288"/>
    </source>
</evidence>
<evidence type="ECO:0000256" key="5">
    <source>
        <dbReference type="ARBA" id="ARBA00023136"/>
    </source>
</evidence>
<comment type="domain">
    <text evidence="10">The DHHC domain is required for palmitoyltransferase activity.</text>
</comment>
<feature type="transmembrane region" description="Helical" evidence="10">
    <location>
        <begin position="262"/>
        <end position="284"/>
    </location>
</feature>
<feature type="compositionally biased region" description="Acidic residues" evidence="11">
    <location>
        <begin position="139"/>
        <end position="148"/>
    </location>
</feature>
<evidence type="ECO:0000256" key="3">
    <source>
        <dbReference type="ARBA" id="ARBA00022692"/>
    </source>
</evidence>